<evidence type="ECO:0000313" key="2">
    <source>
        <dbReference type="Proteomes" id="UP000675781"/>
    </source>
</evidence>
<evidence type="ECO:0000313" key="1">
    <source>
        <dbReference type="EMBL" id="MBR7835029.1"/>
    </source>
</evidence>
<keyword evidence="2" id="KW-1185">Reference proteome</keyword>
<reference evidence="1" key="1">
    <citation type="submission" date="2021-04" db="EMBL/GenBank/DDBJ databases">
        <title>Genome based classification of Actinospica acidithermotolerans sp. nov., an actinobacterium isolated from an Indonesian hot spring.</title>
        <authorList>
            <person name="Kusuma A.B."/>
            <person name="Putra K.E."/>
            <person name="Nafisah S."/>
            <person name="Loh J."/>
            <person name="Nouioui I."/>
            <person name="Goodfellow M."/>
        </authorList>
    </citation>
    <scope>NUCLEOTIDE SEQUENCE</scope>
    <source>
        <strain evidence="1">CSCA 57</strain>
    </source>
</reference>
<protein>
    <submittedName>
        <fullName evidence="1">Uncharacterized protein</fullName>
    </submittedName>
</protein>
<dbReference type="Proteomes" id="UP000675781">
    <property type="component" value="Unassembled WGS sequence"/>
</dbReference>
<gene>
    <name evidence="1" type="ORF">KDL01_17270</name>
</gene>
<name>A0A941ETZ1_9ACTN</name>
<dbReference type="AlphaFoldDB" id="A0A941ETZ1"/>
<proteinExistence type="predicted"/>
<comment type="caution">
    <text evidence="1">The sequence shown here is derived from an EMBL/GenBank/DDBJ whole genome shotgun (WGS) entry which is preliminary data.</text>
</comment>
<organism evidence="1 2">
    <name type="scientific">Actinospica durhamensis</name>
    <dbReference type="NCBI Taxonomy" id="1508375"/>
    <lineage>
        <taxon>Bacteria</taxon>
        <taxon>Bacillati</taxon>
        <taxon>Actinomycetota</taxon>
        <taxon>Actinomycetes</taxon>
        <taxon>Catenulisporales</taxon>
        <taxon>Actinospicaceae</taxon>
        <taxon>Actinospica</taxon>
    </lineage>
</organism>
<dbReference type="EMBL" id="JAGSOG010000079">
    <property type="protein sequence ID" value="MBR7835029.1"/>
    <property type="molecule type" value="Genomic_DNA"/>
</dbReference>
<dbReference type="RefSeq" id="WP_212529543.1">
    <property type="nucleotide sequence ID" value="NZ_JAGSOG010000079.1"/>
</dbReference>
<accession>A0A941ETZ1</accession>
<sequence>MAEIVLFDAHRLPPSLPELAYGKYQIPQSRRPPGASPFSVHRLLLLDAQGCCLAKVSADSLSSEKIRRLAEAAAVPYVHYLREQLLYGREVMELMFPEPRWLRRT</sequence>